<comment type="similarity">
    <text evidence="3 13">Belongs to the phosphohexose mutase family.</text>
</comment>
<comment type="catalytic activity">
    <reaction evidence="12">
        <text>O-phospho-L-seryl-[protein] + alpha-D-glucose 1-phosphate = alpha-D-glucose 1,6-bisphosphate + L-seryl-[protein]</text>
        <dbReference type="Rhea" id="RHEA:68748"/>
        <dbReference type="Rhea" id="RHEA-COMP:9863"/>
        <dbReference type="Rhea" id="RHEA-COMP:11604"/>
        <dbReference type="ChEBI" id="CHEBI:29999"/>
        <dbReference type="ChEBI" id="CHEBI:58392"/>
        <dbReference type="ChEBI" id="CHEBI:58601"/>
        <dbReference type="ChEBI" id="CHEBI:83421"/>
    </reaction>
</comment>
<evidence type="ECO:0000313" key="18">
    <source>
        <dbReference type="EMBL" id="PWN94485.1"/>
    </source>
</evidence>
<feature type="domain" description="Alpha-D-phosphohexomutase alpha/beta/alpha" evidence="16">
    <location>
        <begin position="186"/>
        <end position="288"/>
    </location>
</feature>
<dbReference type="FunFam" id="3.40.120.10:FF:000004">
    <property type="entry name" value="Phosphoglucomutase 5"/>
    <property type="match status" value="1"/>
</dbReference>
<dbReference type="FunFam" id="3.40.120.10:FF:000005">
    <property type="entry name" value="Phosphoglucomutase 5"/>
    <property type="match status" value="1"/>
</dbReference>
<evidence type="ECO:0000256" key="5">
    <source>
        <dbReference type="ARBA" id="ARBA00022526"/>
    </source>
</evidence>
<dbReference type="PANTHER" id="PTHR22573:SF2">
    <property type="entry name" value="PHOSPHOGLUCOMUTASE"/>
    <property type="match status" value="1"/>
</dbReference>
<dbReference type="Proteomes" id="UP000245946">
    <property type="component" value="Unassembled WGS sequence"/>
</dbReference>
<dbReference type="Gene3D" id="3.40.120.10">
    <property type="entry name" value="Alpha-D-Glucose-1,6-Bisphosphate, subunit A, domain 3"/>
    <property type="match status" value="3"/>
</dbReference>
<dbReference type="InterPro" id="IPR005846">
    <property type="entry name" value="A-D-PHexomutase_a/b/a-III"/>
</dbReference>
<keyword evidence="9" id="KW-0413">Isomerase</keyword>
<keyword evidence="7 13" id="KW-0479">Metal-binding</keyword>
<dbReference type="Pfam" id="PF24947">
    <property type="entry name" value="PGM1_C_vert_fung"/>
    <property type="match status" value="1"/>
</dbReference>
<dbReference type="EMBL" id="KZ819313">
    <property type="protein sequence ID" value="PWN94485.1"/>
    <property type="molecule type" value="Genomic_DNA"/>
</dbReference>
<feature type="domain" description="Alpha-D-phosphohexomutase alpha/beta/alpha" evidence="15">
    <location>
        <begin position="14"/>
        <end position="155"/>
    </location>
</feature>
<dbReference type="Pfam" id="PF02879">
    <property type="entry name" value="PGM_PMM_II"/>
    <property type="match status" value="1"/>
</dbReference>
<evidence type="ECO:0000259" key="17">
    <source>
        <dbReference type="Pfam" id="PF02880"/>
    </source>
</evidence>
<dbReference type="PROSITE" id="PS00710">
    <property type="entry name" value="PGM_PMM"/>
    <property type="match status" value="1"/>
</dbReference>
<dbReference type="Pfam" id="PF02878">
    <property type="entry name" value="PGM_PMM_I"/>
    <property type="match status" value="1"/>
</dbReference>
<comment type="catalytic activity">
    <reaction evidence="11">
        <text>alpha-D-glucose 1,6-bisphosphate + L-seryl-[protein] = O-phospho-L-seryl-[protein] + alpha-D-glucose 6-phosphate</text>
        <dbReference type="Rhea" id="RHEA:68752"/>
        <dbReference type="Rhea" id="RHEA-COMP:9863"/>
        <dbReference type="Rhea" id="RHEA-COMP:11604"/>
        <dbReference type="ChEBI" id="CHEBI:29999"/>
        <dbReference type="ChEBI" id="CHEBI:58225"/>
        <dbReference type="ChEBI" id="CHEBI:58392"/>
        <dbReference type="ChEBI" id="CHEBI:83421"/>
    </reaction>
</comment>
<evidence type="ECO:0000256" key="14">
    <source>
        <dbReference type="SAM" id="MobiDB-lite"/>
    </source>
</evidence>
<dbReference type="PANTHER" id="PTHR22573">
    <property type="entry name" value="PHOSPHOHEXOMUTASE FAMILY MEMBER"/>
    <property type="match status" value="1"/>
</dbReference>
<dbReference type="InterPro" id="IPR005845">
    <property type="entry name" value="A-D-PHexomutase_a/b/a-II"/>
</dbReference>
<feature type="domain" description="Alpha-D-phosphohexomutase alpha/beta/alpha" evidence="17">
    <location>
        <begin position="299"/>
        <end position="416"/>
    </location>
</feature>
<dbReference type="SUPFAM" id="SSF53738">
    <property type="entry name" value="Phosphoglucomutase, first 3 domains"/>
    <property type="match status" value="3"/>
</dbReference>
<evidence type="ECO:0000259" key="16">
    <source>
        <dbReference type="Pfam" id="PF02879"/>
    </source>
</evidence>
<dbReference type="SUPFAM" id="SSF55957">
    <property type="entry name" value="Phosphoglucomutase, C-terminal domain"/>
    <property type="match status" value="1"/>
</dbReference>
<dbReference type="InterPro" id="IPR005844">
    <property type="entry name" value="A-D-PHexomutase_a/b/a-I"/>
</dbReference>
<dbReference type="InterPro" id="IPR036900">
    <property type="entry name" value="A-D-PHexomutase_C_sf"/>
</dbReference>
<dbReference type="FunFam" id="3.30.310.50:FF:000002">
    <property type="entry name" value="Phosphoglucomutase 5"/>
    <property type="match status" value="1"/>
</dbReference>
<evidence type="ECO:0000313" key="19">
    <source>
        <dbReference type="Proteomes" id="UP000245946"/>
    </source>
</evidence>
<dbReference type="GO" id="GO:0000287">
    <property type="term" value="F:magnesium ion binding"/>
    <property type="evidence" value="ECO:0007669"/>
    <property type="project" value="InterPro"/>
</dbReference>
<keyword evidence="5" id="KW-0313">Glucose metabolism</keyword>
<protein>
    <recommendedName>
        <fullName evidence="4">phosphoglucomutase (alpha-D-glucose-1,6-bisphosphate-dependent)</fullName>
        <ecNumber evidence="4">5.4.2.2</ecNumber>
    </recommendedName>
</protein>
<evidence type="ECO:0000256" key="12">
    <source>
        <dbReference type="ARBA" id="ARBA00049409"/>
    </source>
</evidence>
<name>A0A316Z2T5_9BASI</name>
<dbReference type="InterPro" id="IPR045244">
    <property type="entry name" value="PGM"/>
</dbReference>
<sequence length="554" mass="59361">MSVTTVPTKPFDGQKPGTSGLRKRTAVFEKSPHYTENFIQATLDSFPGGVQGAALVVGGDGRYFSVPAIQRIIRVCAGNGVARLIVGQHGILSTPAVSHLIRLHKTKGGILLTASHNPGGPDADFGIKANLSSGQPAGENVTNAIYEKTKTISEYRIVEGEDVDVSKIGETKFGAMEIAVVDSVADYLAYLGEIFSFPLIKEFLQQGDFTVRFDALHGVTGPYGRALFVDTFGLPESSIQNCVPSPTFNGGHPDPNLTYAKSVVDAVEKEGLSFGAASDGDGDRNMIIGKGAFVNPSDSVAIIADWAEKAIPYFQKGGVKGLARSMPTSGALDRVAKAHNLPFFEVPTGWKFFGNLMDAGKLSICGEESFGTGSDHIREKDGLWAVVAWLSIMAMANKEKPGTSVQDVLQAHYQKYGRNFFSRYDYEEVESAGAQALMDALAQKFADPSFAGTKLGSFEVAKGDEFSYTDPVDGSVSLHQGHMITFTDGSRIIFRLSGTGSAGATIRLYVEKYSQDPSEYAADAQVGLKPLIDEALKLSELEKYTGRSKPTVIT</sequence>
<organism evidence="18 19">
    <name type="scientific">Tilletiopsis washingtonensis</name>
    <dbReference type="NCBI Taxonomy" id="58919"/>
    <lineage>
        <taxon>Eukaryota</taxon>
        <taxon>Fungi</taxon>
        <taxon>Dikarya</taxon>
        <taxon>Basidiomycota</taxon>
        <taxon>Ustilaginomycotina</taxon>
        <taxon>Exobasidiomycetes</taxon>
        <taxon>Entylomatales</taxon>
        <taxon>Entylomatales incertae sedis</taxon>
        <taxon>Tilletiopsis</taxon>
    </lineage>
</organism>
<evidence type="ECO:0000256" key="9">
    <source>
        <dbReference type="ARBA" id="ARBA00023235"/>
    </source>
</evidence>
<dbReference type="RefSeq" id="XP_025594764.1">
    <property type="nucleotide sequence ID" value="XM_025745617.1"/>
</dbReference>
<dbReference type="GO" id="GO:0005829">
    <property type="term" value="C:cytosol"/>
    <property type="evidence" value="ECO:0007669"/>
    <property type="project" value="TreeGrafter"/>
</dbReference>
<feature type="region of interest" description="Disordered" evidence="14">
    <location>
        <begin position="1"/>
        <end position="21"/>
    </location>
</feature>
<evidence type="ECO:0000256" key="10">
    <source>
        <dbReference type="ARBA" id="ARBA00023277"/>
    </source>
</evidence>
<comment type="catalytic activity">
    <reaction evidence="1">
        <text>alpha-D-glucose 1-phosphate = alpha-D-glucose 6-phosphate</text>
        <dbReference type="Rhea" id="RHEA:23536"/>
        <dbReference type="ChEBI" id="CHEBI:58225"/>
        <dbReference type="ChEBI" id="CHEBI:58601"/>
        <dbReference type="EC" id="5.4.2.2"/>
    </reaction>
</comment>
<dbReference type="OrthoDB" id="2291at2759"/>
<comment type="cofactor">
    <cofactor evidence="2">
        <name>Mg(2+)</name>
        <dbReference type="ChEBI" id="CHEBI:18420"/>
    </cofactor>
</comment>
<evidence type="ECO:0000256" key="1">
    <source>
        <dbReference type="ARBA" id="ARBA00000443"/>
    </source>
</evidence>
<dbReference type="GeneID" id="37273161"/>
<dbReference type="InterPro" id="IPR016055">
    <property type="entry name" value="A-D-PHexomutase_a/b/a-I/II/III"/>
</dbReference>
<dbReference type="EC" id="5.4.2.2" evidence="4"/>
<dbReference type="STRING" id="58919.A0A316Z2T5"/>
<dbReference type="PRINTS" id="PR00509">
    <property type="entry name" value="PGMPMM"/>
</dbReference>
<dbReference type="CDD" id="cd03085">
    <property type="entry name" value="PGM1"/>
    <property type="match status" value="1"/>
</dbReference>
<dbReference type="AlphaFoldDB" id="A0A316Z2T5"/>
<keyword evidence="19" id="KW-1185">Reference proteome</keyword>
<evidence type="ECO:0000256" key="6">
    <source>
        <dbReference type="ARBA" id="ARBA00022553"/>
    </source>
</evidence>
<dbReference type="NCBIfam" id="NF005737">
    <property type="entry name" value="PRK07564.1-1"/>
    <property type="match status" value="1"/>
</dbReference>
<keyword evidence="6" id="KW-0597">Phosphoprotein</keyword>
<evidence type="ECO:0000256" key="4">
    <source>
        <dbReference type="ARBA" id="ARBA00012728"/>
    </source>
</evidence>
<evidence type="ECO:0000256" key="13">
    <source>
        <dbReference type="RuleBase" id="RU004326"/>
    </source>
</evidence>
<reference evidence="18 19" key="1">
    <citation type="journal article" date="2018" name="Mol. Biol. Evol.">
        <title>Broad Genomic Sampling Reveals a Smut Pathogenic Ancestry of the Fungal Clade Ustilaginomycotina.</title>
        <authorList>
            <person name="Kijpornyongpan T."/>
            <person name="Mondo S.J."/>
            <person name="Barry K."/>
            <person name="Sandor L."/>
            <person name="Lee J."/>
            <person name="Lipzen A."/>
            <person name="Pangilinan J."/>
            <person name="LaButti K."/>
            <person name="Hainaut M."/>
            <person name="Henrissat B."/>
            <person name="Grigoriev I.V."/>
            <person name="Spatafora J.W."/>
            <person name="Aime M.C."/>
        </authorList>
    </citation>
    <scope>NUCLEOTIDE SEQUENCE [LARGE SCALE GENOMIC DNA]</scope>
    <source>
        <strain evidence="18 19">MCA 4186</strain>
    </source>
</reference>
<gene>
    <name evidence="18" type="ORF">FA09DRAFT_363688</name>
</gene>
<proteinExistence type="inferred from homology"/>
<dbReference type="InterPro" id="IPR005841">
    <property type="entry name" value="Alpha-D-phosphohexomutase_SF"/>
</dbReference>
<keyword evidence="8 13" id="KW-0460">Magnesium</keyword>
<evidence type="ECO:0000259" key="15">
    <source>
        <dbReference type="Pfam" id="PF02878"/>
    </source>
</evidence>
<evidence type="ECO:0000256" key="7">
    <source>
        <dbReference type="ARBA" id="ARBA00022723"/>
    </source>
</evidence>
<dbReference type="InterPro" id="IPR016066">
    <property type="entry name" value="A-D-PHexomutase_CS"/>
</dbReference>
<evidence type="ECO:0000256" key="3">
    <source>
        <dbReference type="ARBA" id="ARBA00010231"/>
    </source>
</evidence>
<dbReference type="GO" id="GO:0006006">
    <property type="term" value="P:glucose metabolic process"/>
    <property type="evidence" value="ECO:0007669"/>
    <property type="project" value="UniProtKB-KW"/>
</dbReference>
<dbReference type="GO" id="GO:0004614">
    <property type="term" value="F:phosphoglucomutase activity"/>
    <property type="evidence" value="ECO:0007669"/>
    <property type="project" value="UniProtKB-EC"/>
</dbReference>
<evidence type="ECO:0000256" key="11">
    <source>
        <dbReference type="ARBA" id="ARBA00049318"/>
    </source>
</evidence>
<evidence type="ECO:0000256" key="2">
    <source>
        <dbReference type="ARBA" id="ARBA00001946"/>
    </source>
</evidence>
<dbReference type="Gene3D" id="3.30.310.50">
    <property type="entry name" value="Alpha-D-phosphohexomutase, C-terminal domain"/>
    <property type="match status" value="1"/>
</dbReference>
<dbReference type="Pfam" id="PF02880">
    <property type="entry name" value="PGM_PMM_III"/>
    <property type="match status" value="1"/>
</dbReference>
<accession>A0A316Z2T5</accession>
<evidence type="ECO:0000256" key="8">
    <source>
        <dbReference type="ARBA" id="ARBA00022842"/>
    </source>
</evidence>
<dbReference type="FunFam" id="3.40.120.10:FF:000009">
    <property type="entry name" value="Phosphoglucomutase, cytoplasmic 1"/>
    <property type="match status" value="1"/>
</dbReference>
<keyword evidence="10" id="KW-0119">Carbohydrate metabolism</keyword>